<dbReference type="GO" id="GO:0000978">
    <property type="term" value="F:RNA polymerase II cis-regulatory region sequence-specific DNA binding"/>
    <property type="evidence" value="ECO:0007669"/>
    <property type="project" value="TreeGrafter"/>
</dbReference>
<accession>A0A7L4NPM7</accession>
<dbReference type="PANTHER" id="PTHR14003:SF23">
    <property type="entry name" value="ZINC FINGER PROTEIN 143"/>
    <property type="match status" value="1"/>
</dbReference>
<dbReference type="GO" id="GO:0005667">
    <property type="term" value="C:transcription regulator complex"/>
    <property type="evidence" value="ECO:0007669"/>
    <property type="project" value="TreeGrafter"/>
</dbReference>
<evidence type="ECO:0000256" key="4">
    <source>
        <dbReference type="ARBA" id="ARBA00022833"/>
    </source>
</evidence>
<dbReference type="GO" id="GO:0000981">
    <property type="term" value="F:DNA-binding transcription factor activity, RNA polymerase II-specific"/>
    <property type="evidence" value="ECO:0007669"/>
    <property type="project" value="TreeGrafter"/>
</dbReference>
<comment type="caution">
    <text evidence="9">The sequence shown here is derived from an EMBL/GenBank/DDBJ whole genome shotgun (WGS) entry which is preliminary data.</text>
</comment>
<evidence type="ECO:0000256" key="6">
    <source>
        <dbReference type="PROSITE-ProRule" id="PRU00042"/>
    </source>
</evidence>
<dbReference type="InterPro" id="IPR013087">
    <property type="entry name" value="Znf_C2H2_type"/>
</dbReference>
<dbReference type="Gene3D" id="3.30.160.60">
    <property type="entry name" value="Classic Zinc Finger"/>
    <property type="match status" value="2"/>
</dbReference>
<dbReference type="SUPFAM" id="SSF57667">
    <property type="entry name" value="beta-beta-alpha zinc fingers"/>
    <property type="match status" value="1"/>
</dbReference>
<dbReference type="InterPro" id="IPR036236">
    <property type="entry name" value="Znf_C2H2_sf"/>
</dbReference>
<keyword evidence="10" id="KW-1185">Reference proteome</keyword>
<evidence type="ECO:0000256" key="3">
    <source>
        <dbReference type="ARBA" id="ARBA00022771"/>
    </source>
</evidence>
<evidence type="ECO:0000256" key="5">
    <source>
        <dbReference type="ARBA" id="ARBA00023242"/>
    </source>
</evidence>
<feature type="region of interest" description="Disordered" evidence="7">
    <location>
        <begin position="52"/>
        <end position="72"/>
    </location>
</feature>
<evidence type="ECO:0000256" key="7">
    <source>
        <dbReference type="SAM" id="MobiDB-lite"/>
    </source>
</evidence>
<dbReference type="EMBL" id="VYZU01356183">
    <property type="protein sequence ID" value="NXY92097.1"/>
    <property type="molecule type" value="Genomic_DNA"/>
</dbReference>
<evidence type="ECO:0000256" key="1">
    <source>
        <dbReference type="ARBA" id="ARBA00022723"/>
    </source>
</evidence>
<feature type="non-terminal residue" evidence="9">
    <location>
        <position position="72"/>
    </location>
</feature>
<dbReference type="GO" id="GO:0031519">
    <property type="term" value="C:PcG protein complex"/>
    <property type="evidence" value="ECO:0007669"/>
    <property type="project" value="TreeGrafter"/>
</dbReference>
<gene>
    <name evidence="9" type="primary">Znf76</name>
    <name evidence="9" type="ORF">CEYCYA_R13029</name>
</gene>
<dbReference type="OrthoDB" id="6077919at2759"/>
<dbReference type="GO" id="GO:0008270">
    <property type="term" value="F:zinc ion binding"/>
    <property type="evidence" value="ECO:0007669"/>
    <property type="project" value="UniProtKB-KW"/>
</dbReference>
<evidence type="ECO:0000256" key="2">
    <source>
        <dbReference type="ARBA" id="ARBA00022737"/>
    </source>
</evidence>
<feature type="compositionally biased region" description="Acidic residues" evidence="7">
    <location>
        <begin position="63"/>
        <end position="72"/>
    </location>
</feature>
<protein>
    <submittedName>
        <fullName evidence="9">ZNF76 protein</fullName>
    </submittedName>
</protein>
<keyword evidence="5" id="KW-0539">Nucleus</keyword>
<keyword evidence="3 6" id="KW-0863">Zinc-finger</keyword>
<feature type="non-terminal residue" evidence="9">
    <location>
        <position position="1"/>
    </location>
</feature>
<keyword evidence="1" id="KW-0479">Metal-binding</keyword>
<dbReference type="FunFam" id="3.30.160.60:FF:004334">
    <property type="match status" value="1"/>
</dbReference>
<evidence type="ECO:0000313" key="10">
    <source>
        <dbReference type="Proteomes" id="UP000586704"/>
    </source>
</evidence>
<dbReference type="FunFam" id="3.30.160.60:FF:000142">
    <property type="entry name" value="Putative zinc finger protein 143"/>
    <property type="match status" value="1"/>
</dbReference>
<feature type="domain" description="C2H2-type" evidence="8">
    <location>
        <begin position="36"/>
        <end position="64"/>
    </location>
</feature>
<reference evidence="9 10" key="1">
    <citation type="submission" date="2020-02" db="EMBL/GenBank/DDBJ databases">
        <title>Bird 10,000 Genomes (B10K) Project - Family phase.</title>
        <authorList>
            <person name="Zhang G."/>
        </authorList>
    </citation>
    <scope>NUCLEOTIDE SEQUENCE [LARGE SCALE GENOMIC DNA]</scope>
    <source>
        <strain evidence="9">B10K-DU-013-51</strain>
        <tissue evidence="9">Mixed tissue sample</tissue>
    </source>
</reference>
<name>A0A7L4NPM7_9AVES</name>
<keyword evidence="4" id="KW-0862">Zinc</keyword>
<feature type="domain" description="C2H2-type" evidence="8">
    <location>
        <begin position="6"/>
        <end position="35"/>
    </location>
</feature>
<dbReference type="Pfam" id="PF00096">
    <property type="entry name" value="zf-C2H2"/>
    <property type="match status" value="1"/>
</dbReference>
<dbReference type="InterPro" id="IPR057829">
    <property type="entry name" value="Znf_C2H2_ZN142_21/23"/>
</dbReference>
<dbReference type="SMART" id="SM00355">
    <property type="entry name" value="ZnF_C2H2"/>
    <property type="match status" value="2"/>
</dbReference>
<dbReference type="GO" id="GO:0000785">
    <property type="term" value="C:chromatin"/>
    <property type="evidence" value="ECO:0007669"/>
    <property type="project" value="TreeGrafter"/>
</dbReference>
<sequence>PGEKPYACTVPGCGRRFTEYSSLYKHHVVHTHCKPYSCSSCGKTFRQTSTLAMHRRSSHGEPEAAEESEWAP</sequence>
<dbReference type="Pfam" id="PF23612">
    <property type="entry name" value="zf-C2H2_ZN142"/>
    <property type="match status" value="1"/>
</dbReference>
<dbReference type="PROSITE" id="PS50157">
    <property type="entry name" value="ZINC_FINGER_C2H2_2"/>
    <property type="match status" value="2"/>
</dbReference>
<dbReference type="AlphaFoldDB" id="A0A7L4NPM7"/>
<evidence type="ECO:0000259" key="8">
    <source>
        <dbReference type="PROSITE" id="PS50157"/>
    </source>
</evidence>
<organism evidence="9 10">
    <name type="scientific">Ceyx cyanopectus</name>
    <name type="common">Indigo-banded kingfisher</name>
    <dbReference type="NCBI Taxonomy" id="390723"/>
    <lineage>
        <taxon>Eukaryota</taxon>
        <taxon>Metazoa</taxon>
        <taxon>Chordata</taxon>
        <taxon>Craniata</taxon>
        <taxon>Vertebrata</taxon>
        <taxon>Euteleostomi</taxon>
        <taxon>Archelosauria</taxon>
        <taxon>Archosauria</taxon>
        <taxon>Dinosauria</taxon>
        <taxon>Saurischia</taxon>
        <taxon>Theropoda</taxon>
        <taxon>Coelurosauria</taxon>
        <taxon>Aves</taxon>
        <taxon>Neognathae</taxon>
        <taxon>Neoaves</taxon>
        <taxon>Telluraves</taxon>
        <taxon>Coraciimorphae</taxon>
        <taxon>Coraciiformes</taxon>
        <taxon>Alcedinidae</taxon>
        <taxon>Ceyx</taxon>
    </lineage>
</organism>
<evidence type="ECO:0000313" key="9">
    <source>
        <dbReference type="EMBL" id="NXY92097.1"/>
    </source>
</evidence>
<dbReference type="Proteomes" id="UP000586704">
    <property type="component" value="Unassembled WGS sequence"/>
</dbReference>
<dbReference type="PANTHER" id="PTHR14003">
    <property type="entry name" value="TRANSCRIPTIONAL REPRESSOR PROTEIN YY"/>
    <property type="match status" value="1"/>
</dbReference>
<proteinExistence type="predicted"/>
<dbReference type="PROSITE" id="PS00028">
    <property type="entry name" value="ZINC_FINGER_C2H2_1"/>
    <property type="match status" value="2"/>
</dbReference>
<keyword evidence="2" id="KW-0677">Repeat</keyword>